<dbReference type="EMBL" id="AZEY01000079">
    <property type="protein sequence ID" value="KRL64944.1"/>
    <property type="molecule type" value="Genomic_DNA"/>
</dbReference>
<accession>A0A0R1S7R2</accession>
<dbReference type="RefSeq" id="WP_057865189.1">
    <property type="nucleotide sequence ID" value="NZ_AZEY01000079.1"/>
</dbReference>
<evidence type="ECO:0000313" key="3">
    <source>
        <dbReference type="Proteomes" id="UP000052013"/>
    </source>
</evidence>
<dbReference type="PANTHER" id="PTHR41878:SF1">
    <property type="entry name" value="TNPR PROTEIN"/>
    <property type="match status" value="1"/>
</dbReference>
<sequence>MPLKIKKTKGYRIKITLPMDGEMPDVVRTVDIPSDITFKQLHDTIQTVMGWDDAHLYKFLIRQQNITIPEDSLYEEMKNQSPIKGIKQVKVRRLSNKIDKYLQNYRGFEYIYDLGDNWEHTIELIRLLDDYAVGYPKVISGQGNLPPEDSGGVGGWLMMLESLNDPDDPEHEDIVKWLNEIDYLPDGGKLNKKELNDYLKKYFWLKKKV</sequence>
<reference evidence="2 3" key="1">
    <citation type="journal article" date="2015" name="Genome Announc.">
        <title>Expanding the biotechnology potential of lactobacilli through comparative genomics of 213 strains and associated genera.</title>
        <authorList>
            <person name="Sun Z."/>
            <person name="Harris H.M."/>
            <person name="McCann A."/>
            <person name="Guo C."/>
            <person name="Argimon S."/>
            <person name="Zhang W."/>
            <person name="Yang X."/>
            <person name="Jeffery I.B."/>
            <person name="Cooney J.C."/>
            <person name="Kagawa T.F."/>
            <person name="Liu W."/>
            <person name="Song Y."/>
            <person name="Salvetti E."/>
            <person name="Wrobel A."/>
            <person name="Rasinkangas P."/>
            <person name="Parkhill J."/>
            <person name="Rea M.C."/>
            <person name="O'Sullivan O."/>
            <person name="Ritari J."/>
            <person name="Douillard F.P."/>
            <person name="Paul Ross R."/>
            <person name="Yang R."/>
            <person name="Briner A.E."/>
            <person name="Felis G.E."/>
            <person name="de Vos W.M."/>
            <person name="Barrangou R."/>
            <person name="Klaenhammer T.R."/>
            <person name="Caufield P.W."/>
            <person name="Cui Y."/>
            <person name="Zhang H."/>
            <person name="O'Toole P.W."/>
        </authorList>
    </citation>
    <scope>NUCLEOTIDE SEQUENCE [LARGE SCALE GENOMIC DNA]</scope>
    <source>
        <strain evidence="2 3">DSM 14421</strain>
    </source>
</reference>
<dbReference type="Pfam" id="PF07929">
    <property type="entry name" value="PRiA4_ORF3"/>
    <property type="match status" value="1"/>
</dbReference>
<dbReference type="InterPro" id="IPR012912">
    <property type="entry name" value="Plasmid_pRiA4b_Orf3-like"/>
</dbReference>
<organism evidence="2 3">
    <name type="scientific">Lentilactobacillus diolivorans DSM 14421</name>
    <dbReference type="NCBI Taxonomy" id="1423739"/>
    <lineage>
        <taxon>Bacteria</taxon>
        <taxon>Bacillati</taxon>
        <taxon>Bacillota</taxon>
        <taxon>Bacilli</taxon>
        <taxon>Lactobacillales</taxon>
        <taxon>Lactobacillaceae</taxon>
        <taxon>Lentilactobacillus</taxon>
    </lineage>
</organism>
<comment type="caution">
    <text evidence="2">The sequence shown here is derived from an EMBL/GenBank/DDBJ whole genome shotgun (WGS) entry which is preliminary data.</text>
</comment>
<dbReference type="STRING" id="1423739.FC85_GL000735"/>
<gene>
    <name evidence="2" type="ORF">FC85_GL000735</name>
</gene>
<name>A0A0R1S7R2_9LACO</name>
<dbReference type="PANTHER" id="PTHR41878">
    <property type="entry name" value="LEXA REPRESSOR-RELATED"/>
    <property type="match status" value="1"/>
</dbReference>
<evidence type="ECO:0000313" key="2">
    <source>
        <dbReference type="EMBL" id="KRL64944.1"/>
    </source>
</evidence>
<dbReference type="AlphaFoldDB" id="A0A0R1S7R2"/>
<proteinExistence type="predicted"/>
<dbReference type="SUPFAM" id="SSF159941">
    <property type="entry name" value="MM3350-like"/>
    <property type="match status" value="1"/>
</dbReference>
<dbReference type="PATRIC" id="fig|1423739.3.peg.766"/>
<dbReference type="Proteomes" id="UP000052013">
    <property type="component" value="Unassembled WGS sequence"/>
</dbReference>
<dbReference type="Gene3D" id="3.10.290.30">
    <property type="entry name" value="MM3350-like"/>
    <property type="match status" value="1"/>
</dbReference>
<dbReference type="InterPro" id="IPR024047">
    <property type="entry name" value="MM3350-like_sf"/>
</dbReference>
<feature type="domain" description="Plasmid pRiA4b Orf3-like" evidence="1">
    <location>
        <begin position="10"/>
        <end position="180"/>
    </location>
</feature>
<evidence type="ECO:0000259" key="1">
    <source>
        <dbReference type="Pfam" id="PF07929"/>
    </source>
</evidence>
<protein>
    <recommendedName>
        <fullName evidence="1">Plasmid pRiA4b Orf3-like domain-containing protein</fullName>
    </recommendedName>
</protein>